<dbReference type="EMBL" id="KB445571">
    <property type="protein sequence ID" value="EMD95351.1"/>
    <property type="molecule type" value="Genomic_DNA"/>
</dbReference>
<organism evidence="2 3">
    <name type="scientific">Cochliobolus heterostrophus (strain C5 / ATCC 48332 / race O)</name>
    <name type="common">Southern corn leaf blight fungus</name>
    <name type="synonym">Bipolaris maydis</name>
    <dbReference type="NCBI Taxonomy" id="701091"/>
    <lineage>
        <taxon>Eukaryota</taxon>
        <taxon>Fungi</taxon>
        <taxon>Dikarya</taxon>
        <taxon>Ascomycota</taxon>
        <taxon>Pezizomycotina</taxon>
        <taxon>Dothideomycetes</taxon>
        <taxon>Pleosporomycetidae</taxon>
        <taxon>Pleosporales</taxon>
        <taxon>Pleosporineae</taxon>
        <taxon>Pleosporaceae</taxon>
        <taxon>Bipolaris</taxon>
    </lineage>
</organism>
<keyword evidence="1" id="KW-0472">Membrane</keyword>
<evidence type="ECO:0000313" key="3">
    <source>
        <dbReference type="Proteomes" id="UP000016936"/>
    </source>
</evidence>
<keyword evidence="1" id="KW-0812">Transmembrane</keyword>
<proteinExistence type="predicted"/>
<evidence type="ECO:0000313" key="2">
    <source>
        <dbReference type="EMBL" id="EMD95351.1"/>
    </source>
</evidence>
<name>M2UP67_COCH5</name>
<accession>M2UP67</accession>
<reference evidence="2 3" key="1">
    <citation type="journal article" date="2012" name="PLoS Pathog.">
        <title>Diverse lifestyles and strategies of plant pathogenesis encoded in the genomes of eighteen Dothideomycetes fungi.</title>
        <authorList>
            <person name="Ohm R.A."/>
            <person name="Feau N."/>
            <person name="Henrissat B."/>
            <person name="Schoch C.L."/>
            <person name="Horwitz B.A."/>
            <person name="Barry K.W."/>
            <person name="Condon B.J."/>
            <person name="Copeland A.C."/>
            <person name="Dhillon B."/>
            <person name="Glaser F."/>
            <person name="Hesse C.N."/>
            <person name="Kosti I."/>
            <person name="LaButti K."/>
            <person name="Lindquist E.A."/>
            <person name="Lucas S."/>
            <person name="Salamov A.A."/>
            <person name="Bradshaw R.E."/>
            <person name="Ciuffetti L."/>
            <person name="Hamelin R.C."/>
            <person name="Kema G.H.J."/>
            <person name="Lawrence C."/>
            <person name="Scott J.A."/>
            <person name="Spatafora J.W."/>
            <person name="Turgeon B.G."/>
            <person name="de Wit P.J.G.M."/>
            <person name="Zhong S."/>
            <person name="Goodwin S.B."/>
            <person name="Grigoriev I.V."/>
        </authorList>
    </citation>
    <scope>NUCLEOTIDE SEQUENCE [LARGE SCALE GENOMIC DNA]</scope>
    <source>
        <strain evidence="3">C5 / ATCC 48332 / race O</strain>
    </source>
</reference>
<dbReference type="HOGENOM" id="CLU_2527285_0_0_1"/>
<dbReference type="Proteomes" id="UP000016936">
    <property type="component" value="Unassembled WGS sequence"/>
</dbReference>
<keyword evidence="1" id="KW-1133">Transmembrane helix</keyword>
<sequence>MTSHYPPPHGTNQRLIEVSIELHFIVTFFFAVSDFFPSLDTTRHMLVAATRYSSNRRVAGLPPAEGPAAKGSLHMYTHLATCSE</sequence>
<protein>
    <submittedName>
        <fullName evidence="2">Uncharacterized protein</fullName>
    </submittedName>
</protein>
<dbReference type="OMA" id="SIELHFI"/>
<feature type="transmembrane region" description="Helical" evidence="1">
    <location>
        <begin position="20"/>
        <end position="36"/>
    </location>
</feature>
<dbReference type="OrthoDB" id="10376978at2759"/>
<evidence type="ECO:0000256" key="1">
    <source>
        <dbReference type="SAM" id="Phobius"/>
    </source>
</evidence>
<keyword evidence="3" id="KW-1185">Reference proteome</keyword>
<gene>
    <name evidence="2" type="ORF">COCHEDRAFT_1091162</name>
</gene>
<reference evidence="3" key="2">
    <citation type="journal article" date="2013" name="PLoS Genet.">
        <title>Comparative genome structure, secondary metabolite, and effector coding capacity across Cochliobolus pathogens.</title>
        <authorList>
            <person name="Condon B.J."/>
            <person name="Leng Y."/>
            <person name="Wu D."/>
            <person name="Bushley K.E."/>
            <person name="Ohm R.A."/>
            <person name="Otillar R."/>
            <person name="Martin J."/>
            <person name="Schackwitz W."/>
            <person name="Grimwood J."/>
            <person name="MohdZainudin N."/>
            <person name="Xue C."/>
            <person name="Wang R."/>
            <person name="Manning V.A."/>
            <person name="Dhillon B."/>
            <person name="Tu Z.J."/>
            <person name="Steffenson B.J."/>
            <person name="Salamov A."/>
            <person name="Sun H."/>
            <person name="Lowry S."/>
            <person name="LaButti K."/>
            <person name="Han J."/>
            <person name="Copeland A."/>
            <person name="Lindquist E."/>
            <person name="Barry K."/>
            <person name="Schmutz J."/>
            <person name="Baker S.E."/>
            <person name="Ciuffetti L.M."/>
            <person name="Grigoriev I.V."/>
            <person name="Zhong S."/>
            <person name="Turgeon B.G."/>
        </authorList>
    </citation>
    <scope>NUCLEOTIDE SEQUENCE [LARGE SCALE GENOMIC DNA]</scope>
    <source>
        <strain evidence="3">C5 / ATCC 48332 / race O</strain>
    </source>
</reference>
<dbReference type="AlphaFoldDB" id="M2UP67"/>